<dbReference type="PANTHER" id="PTHR17985:SF8">
    <property type="entry name" value="TRANSPORT AND GOLGI ORGANIZATION PROTEIN 2 HOMOLOG"/>
    <property type="match status" value="1"/>
</dbReference>
<name>A0A1M5D696_9FLAO</name>
<organism evidence="1 2">
    <name type="scientific">Flavobacterium fontis</name>
    <dbReference type="NCBI Taxonomy" id="1124188"/>
    <lineage>
        <taxon>Bacteria</taxon>
        <taxon>Pseudomonadati</taxon>
        <taxon>Bacteroidota</taxon>
        <taxon>Flavobacteriia</taxon>
        <taxon>Flavobacteriales</taxon>
        <taxon>Flavobacteriaceae</taxon>
        <taxon>Flavobacterium</taxon>
    </lineage>
</organism>
<dbReference type="STRING" id="1124188.SAMN05444377_1143"/>
<dbReference type="Pfam" id="PF05742">
    <property type="entry name" value="TANGO2"/>
    <property type="match status" value="1"/>
</dbReference>
<dbReference type="AlphaFoldDB" id="A0A1M5D696"/>
<evidence type="ECO:0000313" key="2">
    <source>
        <dbReference type="Proteomes" id="UP000184147"/>
    </source>
</evidence>
<evidence type="ECO:0000313" key="1">
    <source>
        <dbReference type="EMBL" id="SHF62212.1"/>
    </source>
</evidence>
<sequence>MCTVSFVYTQGKMIITSNRDEKVIRPAALQPKYYAVQQKSVWYPKDPQGGGTWFAVDTHSTVIVLLNGAIAQHKTKPSYRKSRGLILLELISNESPIQAWEAIDLEDIEPFTLVLLQHHYLYQLQWDGTFKITTPLDTSQAYIWSSVTLYPPPIQKQREAWFSAFLDTQPEVDAHELFHFHRYTEASNTTNGLVINREEQYKTVSITQAVIDQNKITLKYADLIAAHEYAHNFIAI</sequence>
<proteinExistence type="predicted"/>
<keyword evidence="2" id="KW-1185">Reference proteome</keyword>
<dbReference type="Proteomes" id="UP000184147">
    <property type="component" value="Unassembled WGS sequence"/>
</dbReference>
<dbReference type="PANTHER" id="PTHR17985">
    <property type="entry name" value="SER/THR-RICH PROTEIN T10 IN DGCR REGION"/>
    <property type="match status" value="1"/>
</dbReference>
<dbReference type="InterPro" id="IPR008551">
    <property type="entry name" value="TANGO2"/>
</dbReference>
<gene>
    <name evidence="1" type="ORF">SAMN05444377_1143</name>
</gene>
<dbReference type="RefSeq" id="WP_073364318.1">
    <property type="nucleotide sequence ID" value="NZ_FQVQ01000014.1"/>
</dbReference>
<accession>A0A1M5D696</accession>
<dbReference type="OrthoDB" id="4380123at2"/>
<dbReference type="EMBL" id="FQVQ01000014">
    <property type="protein sequence ID" value="SHF62212.1"/>
    <property type="molecule type" value="Genomic_DNA"/>
</dbReference>
<reference evidence="1 2" key="1">
    <citation type="submission" date="2016-11" db="EMBL/GenBank/DDBJ databases">
        <authorList>
            <person name="Jaros S."/>
            <person name="Januszkiewicz K."/>
            <person name="Wedrychowicz H."/>
        </authorList>
    </citation>
    <scope>NUCLEOTIDE SEQUENCE [LARGE SCALE GENOMIC DNA]</scope>
    <source>
        <strain evidence="1 2">DSM 25660</strain>
    </source>
</reference>
<protein>
    <submittedName>
        <fullName evidence="1">Transport and Golgi organisation 2</fullName>
    </submittedName>
</protein>